<sequence>MAEKPKLAIYWAASCGGCEIAFVNLHERFLDAAAAFDLVFCPCLLDTKRREVEALPDGSIAVTLFNGAIRTEENAEMARLLRKKSRLLIAFGSCAHEGCIPGLANLSGTDQLLRTVFLDNPTLDNPQAILPAAISPVPEGELTLPPLLDRVRTLAQVARVDYAVPGCPPEPERIWEVVETLARGGELPPPGSVIGAGTLSVCDDCARKKGDKRVERIYRTFEKCPEPETCLLEQGFICMGIATRSGCGAPCPDANMPCTGCYGPPEGVADQGAAMASALGSILDPGDCRGLNEEEIAQRVASLVDALPDYAGTFYKYSLAGSILGGRVRR</sequence>
<keyword evidence="6" id="KW-1185">Reference proteome</keyword>
<gene>
    <name evidence="5" type="ORF">JFN93_07085</name>
</gene>
<evidence type="ECO:0000313" key="6">
    <source>
        <dbReference type="Proteomes" id="UP000636888"/>
    </source>
</evidence>
<evidence type="ECO:0000313" key="5">
    <source>
        <dbReference type="EMBL" id="MBJ6724465.1"/>
    </source>
</evidence>
<proteinExistence type="predicted"/>
<evidence type="ECO:0000256" key="2">
    <source>
        <dbReference type="ARBA" id="ARBA00022764"/>
    </source>
</evidence>
<dbReference type="Gene3D" id="3.40.50.700">
    <property type="entry name" value="NADH:ubiquinone oxidoreductase-like, 20kDa subunit"/>
    <property type="match status" value="1"/>
</dbReference>
<keyword evidence="3" id="KW-0560">Oxidoreductase</keyword>
<dbReference type="EMBL" id="JAEMHM010000005">
    <property type="protein sequence ID" value="MBJ6724465.1"/>
    <property type="molecule type" value="Genomic_DNA"/>
</dbReference>
<evidence type="ECO:0000256" key="3">
    <source>
        <dbReference type="ARBA" id="ARBA00023002"/>
    </source>
</evidence>
<accession>A0A8J7LV26</accession>
<protein>
    <recommendedName>
        <fullName evidence="4">NADH:ubiquinone oxidoreductase-like 20kDa subunit domain-containing protein</fullName>
    </recommendedName>
</protein>
<evidence type="ECO:0000259" key="4">
    <source>
        <dbReference type="Pfam" id="PF01058"/>
    </source>
</evidence>
<reference evidence="5" key="1">
    <citation type="submission" date="2020-12" db="EMBL/GenBank/DDBJ databases">
        <title>Geomonas sp. Red875, isolated from river sediment.</title>
        <authorList>
            <person name="Xu Z."/>
            <person name="Zhang Z."/>
            <person name="Masuda Y."/>
            <person name="Itoh H."/>
            <person name="Senoo K."/>
        </authorList>
    </citation>
    <scope>NUCLEOTIDE SEQUENCE</scope>
    <source>
        <strain evidence="5">Red875</strain>
    </source>
</reference>
<keyword evidence="2" id="KW-0574">Periplasm</keyword>
<dbReference type="Proteomes" id="UP000636888">
    <property type="component" value="Unassembled WGS sequence"/>
</dbReference>
<dbReference type="Pfam" id="PF01058">
    <property type="entry name" value="Oxidored_q6"/>
    <property type="match status" value="1"/>
</dbReference>
<dbReference type="AlphaFoldDB" id="A0A8J7LV26"/>
<dbReference type="RefSeq" id="WP_199383314.1">
    <property type="nucleotide sequence ID" value="NZ_JAEMHM010000005.1"/>
</dbReference>
<dbReference type="GO" id="GO:0051536">
    <property type="term" value="F:iron-sulfur cluster binding"/>
    <property type="evidence" value="ECO:0007669"/>
    <property type="project" value="InterPro"/>
</dbReference>
<dbReference type="InterPro" id="IPR037024">
    <property type="entry name" value="NiFe_Hase_small_N_sf"/>
</dbReference>
<dbReference type="SUPFAM" id="SSF56770">
    <property type="entry name" value="HydA/Nqo6-like"/>
    <property type="match status" value="1"/>
</dbReference>
<evidence type="ECO:0000256" key="1">
    <source>
        <dbReference type="ARBA" id="ARBA00004418"/>
    </source>
</evidence>
<dbReference type="InterPro" id="IPR051349">
    <property type="entry name" value="Hydrogenase_assoc-protein"/>
</dbReference>
<comment type="subcellular location">
    <subcellularLocation>
        <location evidence="1">Periplasm</location>
    </subcellularLocation>
</comment>
<dbReference type="GO" id="GO:0042597">
    <property type="term" value="C:periplasmic space"/>
    <property type="evidence" value="ECO:0007669"/>
    <property type="project" value="UniProtKB-SubCell"/>
</dbReference>
<dbReference type="PANTHER" id="PTHR42845:SF2">
    <property type="entry name" value="F420-NON-REDUCING HYDROGENASE VHU SUBUNIT G"/>
    <property type="match status" value="1"/>
</dbReference>
<feature type="domain" description="NADH:ubiquinone oxidoreductase-like 20kDa subunit" evidence="4">
    <location>
        <begin position="15"/>
        <end position="180"/>
    </location>
</feature>
<comment type="caution">
    <text evidence="5">The sequence shown here is derived from an EMBL/GenBank/DDBJ whole genome shotgun (WGS) entry which is preliminary data.</text>
</comment>
<organism evidence="5 6">
    <name type="scientific">Geomesophilobacter sediminis</name>
    <dbReference type="NCBI Taxonomy" id="2798584"/>
    <lineage>
        <taxon>Bacteria</taxon>
        <taxon>Pseudomonadati</taxon>
        <taxon>Thermodesulfobacteriota</taxon>
        <taxon>Desulfuromonadia</taxon>
        <taxon>Geobacterales</taxon>
        <taxon>Geobacteraceae</taxon>
        <taxon>Geomesophilobacter</taxon>
    </lineage>
</organism>
<dbReference type="GO" id="GO:0016491">
    <property type="term" value="F:oxidoreductase activity"/>
    <property type="evidence" value="ECO:0007669"/>
    <property type="project" value="UniProtKB-KW"/>
</dbReference>
<dbReference type="PANTHER" id="PTHR42845">
    <property type="entry name" value="COENZYME F420-REDUCING HYDROGENASE, GAMMA SUBUNIT"/>
    <property type="match status" value="1"/>
</dbReference>
<dbReference type="InterPro" id="IPR006137">
    <property type="entry name" value="NADH_UbQ_OxRdtase-like_20kDa"/>
</dbReference>
<name>A0A8J7LV26_9BACT</name>